<feature type="compositionally biased region" description="Polar residues" evidence="1">
    <location>
        <begin position="50"/>
        <end position="73"/>
    </location>
</feature>
<dbReference type="AlphaFoldDB" id="A0A0C9SL62"/>
<evidence type="ECO:0000313" key="2">
    <source>
        <dbReference type="EMBL" id="KII84931.1"/>
    </source>
</evidence>
<proteinExistence type="predicted"/>
<evidence type="ECO:0000313" key="3">
    <source>
        <dbReference type="Proteomes" id="UP000053263"/>
    </source>
</evidence>
<evidence type="ECO:0000256" key="1">
    <source>
        <dbReference type="SAM" id="MobiDB-lite"/>
    </source>
</evidence>
<dbReference type="HOGENOM" id="CLU_2705877_0_0_1"/>
<reference evidence="2 3" key="1">
    <citation type="submission" date="2014-06" db="EMBL/GenBank/DDBJ databases">
        <title>Evolutionary Origins and Diversification of the Mycorrhizal Mutualists.</title>
        <authorList>
            <consortium name="DOE Joint Genome Institute"/>
            <consortium name="Mycorrhizal Genomics Consortium"/>
            <person name="Kohler A."/>
            <person name="Kuo A."/>
            <person name="Nagy L.G."/>
            <person name="Floudas D."/>
            <person name="Copeland A."/>
            <person name="Barry K.W."/>
            <person name="Cichocki N."/>
            <person name="Veneault-Fourrey C."/>
            <person name="LaButti K."/>
            <person name="Lindquist E.A."/>
            <person name="Lipzen A."/>
            <person name="Lundell T."/>
            <person name="Morin E."/>
            <person name="Murat C."/>
            <person name="Riley R."/>
            <person name="Ohm R."/>
            <person name="Sun H."/>
            <person name="Tunlid A."/>
            <person name="Henrissat B."/>
            <person name="Grigoriev I.V."/>
            <person name="Hibbett D.S."/>
            <person name="Martin F."/>
        </authorList>
    </citation>
    <scope>NUCLEOTIDE SEQUENCE [LARGE SCALE GENOMIC DNA]</scope>
    <source>
        <strain evidence="2 3">FD-325 SS-3</strain>
    </source>
</reference>
<keyword evidence="3" id="KW-1185">Reference proteome</keyword>
<dbReference type="Proteomes" id="UP000053263">
    <property type="component" value="Unassembled WGS sequence"/>
</dbReference>
<protein>
    <submittedName>
        <fullName evidence="2">Uncharacterized protein</fullName>
    </submittedName>
</protein>
<gene>
    <name evidence="2" type="ORF">PLICRDRAFT_57432</name>
</gene>
<name>A0A0C9SL62_PLICR</name>
<dbReference type="EMBL" id="KN832569">
    <property type="protein sequence ID" value="KII84931.1"/>
    <property type="molecule type" value="Genomic_DNA"/>
</dbReference>
<feature type="region of interest" description="Disordered" evidence="1">
    <location>
        <begin position="41"/>
        <end position="73"/>
    </location>
</feature>
<organism evidence="2 3">
    <name type="scientific">Plicaturopsis crispa FD-325 SS-3</name>
    <dbReference type="NCBI Taxonomy" id="944288"/>
    <lineage>
        <taxon>Eukaryota</taxon>
        <taxon>Fungi</taxon>
        <taxon>Dikarya</taxon>
        <taxon>Basidiomycota</taxon>
        <taxon>Agaricomycotina</taxon>
        <taxon>Agaricomycetes</taxon>
        <taxon>Agaricomycetidae</taxon>
        <taxon>Amylocorticiales</taxon>
        <taxon>Amylocorticiaceae</taxon>
        <taxon>Plicatura</taxon>
        <taxon>Plicaturopsis crispa</taxon>
    </lineage>
</organism>
<accession>A0A0C9SL62</accession>
<sequence>MRDNAAGSAQCGWSASLQSRWRALTSVAFTLSRFRLHASSSSDAYAVSSPHASINAAQRNTDSVSSAPNRPPM</sequence>